<sequence>MSSNAGHFRVCQCQYRLRKTDLPSKQCFALEQGSPALRKKTDDYFNALLSRYYALQKEAGLTGLPEKDRP</sequence>
<reference evidence="1 2" key="1">
    <citation type="journal article" date="2019" name="Nature">
        <title>A new antibiotic selectively kills Gram-negative pathogens.</title>
        <authorList>
            <person name="Imai Y."/>
            <person name="Meyer K.J."/>
            <person name="Iinishi A."/>
            <person name="Favre-Godal Q."/>
            <person name="Green R."/>
            <person name="Manuse S."/>
            <person name="Caboni M."/>
            <person name="Mori M."/>
            <person name="Niles S."/>
            <person name="Ghiglieri M."/>
            <person name="Honrao C."/>
            <person name="Ma X."/>
            <person name="Guo J.J."/>
            <person name="Makriyannis A."/>
            <person name="Linares-Otoya L."/>
            <person name="Boehringer N."/>
            <person name="Wuisan Z.G."/>
            <person name="Kaur H."/>
            <person name="Wu R."/>
            <person name="Mateus A."/>
            <person name="Typas A."/>
            <person name="Savitski M.M."/>
            <person name="Espinoza J.L."/>
            <person name="O'Rourke A."/>
            <person name="Nelson K.E."/>
            <person name="Hiller S."/>
            <person name="Noinaj N."/>
            <person name="Schaeberle T.F."/>
            <person name="D'Onofrio A."/>
            <person name="Lewis K."/>
        </authorList>
    </citation>
    <scope>NUCLEOTIDE SEQUENCE [LARGE SCALE GENOMIC DNA]</scope>
    <source>
        <strain evidence="1 2">HGB 1456</strain>
    </source>
</reference>
<comment type="caution">
    <text evidence="1">The sequence shown here is derived from an EMBL/GenBank/DDBJ whole genome shotgun (WGS) entry which is preliminary data.</text>
</comment>
<proteinExistence type="predicted"/>
<organism evidence="1 2">
    <name type="scientific">Photorhabdus khanii</name>
    <dbReference type="NCBI Taxonomy" id="1004150"/>
    <lineage>
        <taxon>Bacteria</taxon>
        <taxon>Pseudomonadati</taxon>
        <taxon>Pseudomonadota</taxon>
        <taxon>Gammaproteobacteria</taxon>
        <taxon>Enterobacterales</taxon>
        <taxon>Morganellaceae</taxon>
        <taxon>Photorhabdus</taxon>
    </lineage>
</organism>
<evidence type="ECO:0000313" key="1">
    <source>
        <dbReference type="EMBL" id="MQL49293.1"/>
    </source>
</evidence>
<dbReference type="Proteomes" id="UP000481739">
    <property type="component" value="Unassembled WGS sequence"/>
</dbReference>
<dbReference type="AlphaFoldDB" id="A0A7C9GKC7"/>
<dbReference type="EMBL" id="WHZZ01000005">
    <property type="protein sequence ID" value="MQL49293.1"/>
    <property type="molecule type" value="Genomic_DNA"/>
</dbReference>
<gene>
    <name evidence="1" type="ORF">GEA64_15570</name>
</gene>
<accession>A0A7C9GKC7</accession>
<name>A0A7C9GKC7_9GAMM</name>
<evidence type="ECO:0000313" key="2">
    <source>
        <dbReference type="Proteomes" id="UP000481739"/>
    </source>
</evidence>
<protein>
    <submittedName>
        <fullName evidence="1">Uncharacterized protein</fullName>
    </submittedName>
</protein>